<keyword evidence="13" id="KW-0963">Cytoplasm</keyword>
<comment type="caution">
    <text evidence="16">The sequence shown here is derived from an EMBL/GenBank/DDBJ whole genome shotgun (WGS) entry which is preliminary data.</text>
</comment>
<protein>
    <recommendedName>
        <fullName evidence="4 13">Homoserine kinase</fullName>
        <shortName evidence="13">HK</shortName>
        <shortName evidence="13">HSK</shortName>
        <ecNumber evidence="3 13">2.7.1.39</ecNumber>
    </recommendedName>
</protein>
<reference evidence="17" key="1">
    <citation type="journal article" date="2019" name="Int. J. Syst. Evol. Microbiol.">
        <title>The Global Catalogue of Microorganisms (GCM) 10K type strain sequencing project: providing services to taxonomists for standard genome sequencing and annotation.</title>
        <authorList>
            <consortium name="The Broad Institute Genomics Platform"/>
            <consortium name="The Broad Institute Genome Sequencing Center for Infectious Disease"/>
            <person name="Wu L."/>
            <person name="Ma J."/>
        </authorList>
    </citation>
    <scope>NUCLEOTIDE SEQUENCE [LARGE SCALE GENOMIC DNA]</scope>
    <source>
        <strain evidence="17">CGMCC 4.1434</strain>
    </source>
</reference>
<feature type="domain" description="GHMP kinase N-terminal" evidence="14">
    <location>
        <begin position="60"/>
        <end position="142"/>
    </location>
</feature>
<sequence>MQEADFSVVVPATTANLGPGFDSIGLALSLYMKVDVTAADEWTVKYDGDEYRDLASGENNLIVTTIQHVAKRKGQVASPLQLRVQSDIPLGKGLGSSASAIAAGIEIADHLLSLDLSANDKVRIGSELEGHADNVSAALLGGVTVSYFVEEEMDVIHLPQPKLGAVLLVPPAALQTEKSRGLLPEQLSHKEATAGSAASCVMAAAMARNDWETAGRMMEKDIFHEPYRKSLLPDFEQIRSVCRENGAYGTTISGAGPSIFVAVKQGDEERMAESLAEKFPYYTPLAIQPSTTGAVVKKVFV</sequence>
<evidence type="ECO:0000256" key="13">
    <source>
        <dbReference type="HAMAP-Rule" id="MF_00384"/>
    </source>
</evidence>
<dbReference type="EMBL" id="JBHSNO010000013">
    <property type="protein sequence ID" value="MFC5590936.1"/>
    <property type="molecule type" value="Genomic_DNA"/>
</dbReference>
<dbReference type="PRINTS" id="PR00958">
    <property type="entry name" value="HOMSERKINASE"/>
</dbReference>
<evidence type="ECO:0000256" key="5">
    <source>
        <dbReference type="ARBA" id="ARBA00022605"/>
    </source>
</evidence>
<dbReference type="SUPFAM" id="SSF54211">
    <property type="entry name" value="Ribosomal protein S5 domain 2-like"/>
    <property type="match status" value="1"/>
</dbReference>
<keyword evidence="10 13" id="KW-0067">ATP-binding</keyword>
<dbReference type="InterPro" id="IPR036554">
    <property type="entry name" value="GHMP_kinase_C_sf"/>
</dbReference>
<keyword evidence="6 13" id="KW-0808">Transferase</keyword>
<keyword evidence="17" id="KW-1185">Reference proteome</keyword>
<dbReference type="Gene3D" id="3.30.70.890">
    <property type="entry name" value="GHMP kinase, C-terminal domain"/>
    <property type="match status" value="1"/>
</dbReference>
<feature type="domain" description="GHMP kinase C-terminal" evidence="15">
    <location>
        <begin position="202"/>
        <end position="279"/>
    </location>
</feature>
<keyword evidence="8 13" id="KW-0547">Nucleotide-binding</keyword>
<evidence type="ECO:0000259" key="14">
    <source>
        <dbReference type="Pfam" id="PF00288"/>
    </source>
</evidence>
<evidence type="ECO:0000256" key="11">
    <source>
        <dbReference type="ARBA" id="ARBA00049375"/>
    </source>
</evidence>
<dbReference type="SUPFAM" id="SSF55060">
    <property type="entry name" value="GHMP Kinase, C-terminal domain"/>
    <property type="match status" value="1"/>
</dbReference>
<keyword evidence="9 13" id="KW-0418">Kinase</keyword>
<dbReference type="InterPro" id="IPR000870">
    <property type="entry name" value="Homoserine_kinase"/>
</dbReference>
<dbReference type="InterPro" id="IPR006204">
    <property type="entry name" value="GHMP_kinase_N_dom"/>
</dbReference>
<evidence type="ECO:0000256" key="1">
    <source>
        <dbReference type="ARBA" id="ARBA00005015"/>
    </source>
</evidence>
<dbReference type="InterPro" id="IPR020568">
    <property type="entry name" value="Ribosomal_Su5_D2-typ_SF"/>
</dbReference>
<evidence type="ECO:0000256" key="9">
    <source>
        <dbReference type="ARBA" id="ARBA00022777"/>
    </source>
</evidence>
<keyword evidence="5 13" id="KW-0028">Amino-acid biosynthesis</keyword>
<evidence type="ECO:0000256" key="8">
    <source>
        <dbReference type="ARBA" id="ARBA00022741"/>
    </source>
</evidence>
<comment type="function">
    <text evidence="12 13">Catalyzes the ATP-dependent phosphorylation of L-homoserine to L-homoserine phosphate.</text>
</comment>
<evidence type="ECO:0000256" key="6">
    <source>
        <dbReference type="ARBA" id="ARBA00022679"/>
    </source>
</evidence>
<evidence type="ECO:0000259" key="15">
    <source>
        <dbReference type="Pfam" id="PF08544"/>
    </source>
</evidence>
<dbReference type="NCBIfam" id="TIGR00191">
    <property type="entry name" value="thrB"/>
    <property type="match status" value="1"/>
</dbReference>
<name>A0ABW0TN80_9BACL</name>
<comment type="catalytic activity">
    <reaction evidence="11 13">
        <text>L-homoserine + ATP = O-phospho-L-homoserine + ADP + H(+)</text>
        <dbReference type="Rhea" id="RHEA:13985"/>
        <dbReference type="ChEBI" id="CHEBI:15378"/>
        <dbReference type="ChEBI" id="CHEBI:30616"/>
        <dbReference type="ChEBI" id="CHEBI:57476"/>
        <dbReference type="ChEBI" id="CHEBI:57590"/>
        <dbReference type="ChEBI" id="CHEBI:456216"/>
        <dbReference type="EC" id="2.7.1.39"/>
    </reaction>
</comment>
<dbReference type="InterPro" id="IPR013750">
    <property type="entry name" value="GHMP_kinase_C_dom"/>
</dbReference>
<evidence type="ECO:0000313" key="17">
    <source>
        <dbReference type="Proteomes" id="UP001596109"/>
    </source>
</evidence>
<accession>A0ABW0TN80</accession>
<gene>
    <name evidence="13 16" type="primary">thrB</name>
    <name evidence="16" type="ORF">ACFPRA_18820</name>
</gene>
<dbReference type="EC" id="2.7.1.39" evidence="3 13"/>
<dbReference type="PROSITE" id="PS00627">
    <property type="entry name" value="GHMP_KINASES_ATP"/>
    <property type="match status" value="1"/>
</dbReference>
<dbReference type="RefSeq" id="WP_381438099.1">
    <property type="nucleotide sequence ID" value="NZ_JBHSNO010000013.1"/>
</dbReference>
<evidence type="ECO:0000256" key="10">
    <source>
        <dbReference type="ARBA" id="ARBA00022840"/>
    </source>
</evidence>
<feature type="binding site" evidence="13">
    <location>
        <begin position="89"/>
        <end position="99"/>
    </location>
    <ligand>
        <name>ATP</name>
        <dbReference type="ChEBI" id="CHEBI:30616"/>
    </ligand>
</feature>
<dbReference type="HAMAP" id="MF_00384">
    <property type="entry name" value="Homoser_kinase"/>
    <property type="match status" value="1"/>
</dbReference>
<comment type="subcellular location">
    <subcellularLocation>
        <location evidence="13">Cytoplasm</location>
    </subcellularLocation>
</comment>
<evidence type="ECO:0000256" key="12">
    <source>
        <dbReference type="ARBA" id="ARBA00049954"/>
    </source>
</evidence>
<evidence type="ECO:0000313" key="16">
    <source>
        <dbReference type="EMBL" id="MFC5590936.1"/>
    </source>
</evidence>
<dbReference type="PANTHER" id="PTHR20861">
    <property type="entry name" value="HOMOSERINE/4-DIPHOSPHOCYTIDYL-2-C-METHYL-D-ERYTHRITOL KINASE"/>
    <property type="match status" value="1"/>
</dbReference>
<dbReference type="Gene3D" id="3.30.230.10">
    <property type="match status" value="1"/>
</dbReference>
<dbReference type="Proteomes" id="UP001596109">
    <property type="component" value="Unassembled WGS sequence"/>
</dbReference>
<dbReference type="PANTHER" id="PTHR20861:SF1">
    <property type="entry name" value="HOMOSERINE KINASE"/>
    <property type="match status" value="1"/>
</dbReference>
<dbReference type="GO" id="GO:0004413">
    <property type="term" value="F:homoserine kinase activity"/>
    <property type="evidence" value="ECO:0007669"/>
    <property type="project" value="UniProtKB-EC"/>
</dbReference>
<proteinExistence type="inferred from homology"/>
<dbReference type="Pfam" id="PF08544">
    <property type="entry name" value="GHMP_kinases_C"/>
    <property type="match status" value="1"/>
</dbReference>
<keyword evidence="7 13" id="KW-0791">Threonine biosynthesis</keyword>
<comment type="pathway">
    <text evidence="1 13">Amino-acid biosynthesis; L-threonine biosynthesis; L-threonine from L-aspartate: step 4/5.</text>
</comment>
<evidence type="ECO:0000256" key="2">
    <source>
        <dbReference type="ARBA" id="ARBA00007370"/>
    </source>
</evidence>
<dbReference type="PIRSF" id="PIRSF000676">
    <property type="entry name" value="Homoser_kin"/>
    <property type="match status" value="1"/>
</dbReference>
<evidence type="ECO:0000256" key="4">
    <source>
        <dbReference type="ARBA" id="ARBA00017858"/>
    </source>
</evidence>
<comment type="similarity">
    <text evidence="2 13">Belongs to the GHMP kinase family. Homoserine kinase subfamily.</text>
</comment>
<evidence type="ECO:0000256" key="7">
    <source>
        <dbReference type="ARBA" id="ARBA00022697"/>
    </source>
</evidence>
<evidence type="ECO:0000256" key="3">
    <source>
        <dbReference type="ARBA" id="ARBA00012078"/>
    </source>
</evidence>
<organism evidence="16 17">
    <name type="scientific">Sporosarcina soli</name>
    <dbReference type="NCBI Taxonomy" id="334736"/>
    <lineage>
        <taxon>Bacteria</taxon>
        <taxon>Bacillati</taxon>
        <taxon>Bacillota</taxon>
        <taxon>Bacilli</taxon>
        <taxon>Bacillales</taxon>
        <taxon>Caryophanaceae</taxon>
        <taxon>Sporosarcina</taxon>
    </lineage>
</organism>
<dbReference type="InterPro" id="IPR006203">
    <property type="entry name" value="GHMP_knse_ATP-bd_CS"/>
</dbReference>
<dbReference type="Pfam" id="PF00288">
    <property type="entry name" value="GHMP_kinases_N"/>
    <property type="match status" value="1"/>
</dbReference>
<dbReference type="InterPro" id="IPR014721">
    <property type="entry name" value="Ribsml_uS5_D2-typ_fold_subgr"/>
</dbReference>